<dbReference type="Proteomes" id="UP000297540">
    <property type="component" value="Unassembled WGS sequence"/>
</dbReference>
<dbReference type="GO" id="GO:0006508">
    <property type="term" value="P:proteolysis"/>
    <property type="evidence" value="ECO:0007669"/>
    <property type="project" value="UniProtKB-KW"/>
</dbReference>
<keyword evidence="6" id="KW-0238">DNA-binding</keyword>
<proteinExistence type="inferred from homology"/>
<reference evidence="9 10" key="1">
    <citation type="journal article" date="2017" name="Int. J. Syst. Evol. Microbiol.">
        <title>Mucilaginibacterpsychrotolerans sp. nov., isolated from peatlands.</title>
        <authorList>
            <person name="Deng Y."/>
            <person name="Shen L."/>
            <person name="Xu B."/>
            <person name="Liu Y."/>
            <person name="Gu Z."/>
            <person name="Liu H."/>
            <person name="Zhou Y."/>
        </authorList>
    </citation>
    <scope>NUCLEOTIDE SEQUENCE [LARGE SCALE GENOMIC DNA]</scope>
    <source>
        <strain evidence="9 10">NH7-4</strain>
    </source>
</reference>
<evidence type="ECO:0000256" key="4">
    <source>
        <dbReference type="ARBA" id="ARBA00022801"/>
    </source>
</evidence>
<dbReference type="GO" id="GO:0106300">
    <property type="term" value="P:protein-DNA covalent cross-linking repair"/>
    <property type="evidence" value="ECO:0007669"/>
    <property type="project" value="InterPro"/>
</dbReference>
<accession>A0A4Y8S630</accession>
<keyword evidence="4 8" id="KW-0378">Hydrolase</keyword>
<dbReference type="RefSeq" id="WP_133235004.1">
    <property type="nucleotide sequence ID" value="NZ_SOZE01000031.1"/>
</dbReference>
<dbReference type="InterPro" id="IPR003738">
    <property type="entry name" value="SRAP"/>
</dbReference>
<evidence type="ECO:0000256" key="5">
    <source>
        <dbReference type="ARBA" id="ARBA00023124"/>
    </source>
</evidence>
<dbReference type="InterPro" id="IPR036590">
    <property type="entry name" value="SRAP-like"/>
</dbReference>
<sequence>MCYHYSISTSDKEIERRFIAKFKPEYVHKPVWHNNGYNHTPMPIITADEPDEINMYNWGLIPHWVKTEADAKKLSNQTLNAKGETVFDLPSFKMYIGKKRCLVLADGFYEWMHVGKEKYPHFIYMKDRQPFAFAGIYSHWKHPDTNEVFKTYSILTTEANPLMKRIHNSKERMPVILRPDMERQWLKPDLIKDEIKNLILPLEDDMLTAHTISKLITSRTESSNQEMVMNVCEYPELVL</sequence>
<dbReference type="EMBL" id="SOZE01000031">
    <property type="protein sequence ID" value="TFF34372.1"/>
    <property type="molecule type" value="Genomic_DNA"/>
</dbReference>
<evidence type="ECO:0000256" key="8">
    <source>
        <dbReference type="RuleBase" id="RU364100"/>
    </source>
</evidence>
<dbReference type="GO" id="GO:0016829">
    <property type="term" value="F:lyase activity"/>
    <property type="evidence" value="ECO:0007669"/>
    <property type="project" value="UniProtKB-KW"/>
</dbReference>
<dbReference type="GO" id="GO:0008233">
    <property type="term" value="F:peptidase activity"/>
    <property type="evidence" value="ECO:0007669"/>
    <property type="project" value="UniProtKB-KW"/>
</dbReference>
<dbReference type="PANTHER" id="PTHR13604:SF0">
    <property type="entry name" value="ABASIC SITE PROCESSING PROTEIN HMCES"/>
    <property type="match status" value="1"/>
</dbReference>
<evidence type="ECO:0000256" key="2">
    <source>
        <dbReference type="ARBA" id="ARBA00022670"/>
    </source>
</evidence>
<keyword evidence="5" id="KW-0190">Covalent protein-DNA linkage</keyword>
<name>A0A4Y8S630_9SPHI</name>
<dbReference type="Pfam" id="PF02586">
    <property type="entry name" value="SRAP"/>
    <property type="match status" value="1"/>
</dbReference>
<comment type="similarity">
    <text evidence="1 8">Belongs to the SOS response-associated peptidase family.</text>
</comment>
<evidence type="ECO:0000313" key="10">
    <source>
        <dbReference type="Proteomes" id="UP000297540"/>
    </source>
</evidence>
<dbReference type="Gene3D" id="3.90.1680.10">
    <property type="entry name" value="SOS response associated peptidase-like"/>
    <property type="match status" value="1"/>
</dbReference>
<dbReference type="GO" id="GO:0003697">
    <property type="term" value="F:single-stranded DNA binding"/>
    <property type="evidence" value="ECO:0007669"/>
    <property type="project" value="InterPro"/>
</dbReference>
<protein>
    <recommendedName>
        <fullName evidence="8">Abasic site processing protein</fullName>
        <ecNumber evidence="8">3.4.-.-</ecNumber>
    </recommendedName>
</protein>
<dbReference type="EC" id="3.4.-.-" evidence="8"/>
<gene>
    <name evidence="9" type="ORF">E2R66_22115</name>
</gene>
<keyword evidence="3" id="KW-0227">DNA damage</keyword>
<dbReference type="OrthoDB" id="9782620at2"/>
<dbReference type="PANTHER" id="PTHR13604">
    <property type="entry name" value="DC12-RELATED"/>
    <property type="match status" value="1"/>
</dbReference>
<evidence type="ECO:0000256" key="7">
    <source>
        <dbReference type="ARBA" id="ARBA00023239"/>
    </source>
</evidence>
<evidence type="ECO:0000313" key="9">
    <source>
        <dbReference type="EMBL" id="TFF34372.1"/>
    </source>
</evidence>
<evidence type="ECO:0000256" key="6">
    <source>
        <dbReference type="ARBA" id="ARBA00023125"/>
    </source>
</evidence>
<keyword evidence="10" id="KW-1185">Reference proteome</keyword>
<keyword evidence="7" id="KW-0456">Lyase</keyword>
<dbReference type="AlphaFoldDB" id="A0A4Y8S630"/>
<keyword evidence="2 8" id="KW-0645">Protease</keyword>
<organism evidence="9 10">
    <name type="scientific">Mucilaginibacter psychrotolerans</name>
    <dbReference type="NCBI Taxonomy" id="1524096"/>
    <lineage>
        <taxon>Bacteria</taxon>
        <taxon>Pseudomonadati</taxon>
        <taxon>Bacteroidota</taxon>
        <taxon>Sphingobacteriia</taxon>
        <taxon>Sphingobacteriales</taxon>
        <taxon>Sphingobacteriaceae</taxon>
        <taxon>Mucilaginibacter</taxon>
    </lineage>
</organism>
<comment type="caution">
    <text evidence="9">The sequence shown here is derived from an EMBL/GenBank/DDBJ whole genome shotgun (WGS) entry which is preliminary data.</text>
</comment>
<evidence type="ECO:0000256" key="1">
    <source>
        <dbReference type="ARBA" id="ARBA00008136"/>
    </source>
</evidence>
<dbReference type="SUPFAM" id="SSF143081">
    <property type="entry name" value="BB1717-like"/>
    <property type="match status" value="1"/>
</dbReference>
<evidence type="ECO:0000256" key="3">
    <source>
        <dbReference type="ARBA" id="ARBA00022763"/>
    </source>
</evidence>